<proteinExistence type="predicted"/>
<name>A0A6B0UJ25_IXORI</name>
<feature type="region of interest" description="Disordered" evidence="1">
    <location>
        <begin position="30"/>
        <end position="60"/>
    </location>
</feature>
<sequence>MRGSRAAFSVKMVHSSVFFLLTNIEPLSEAPSRQQAGRRGKKQWIDGEEGGGRSAPRRQHSDLVTSQLNYRVRCGTEIFRRVLYALFFKSQAYISWTLPGPGTCHNVFV</sequence>
<evidence type="ECO:0000313" key="2">
    <source>
        <dbReference type="EMBL" id="MXU89680.1"/>
    </source>
</evidence>
<protein>
    <submittedName>
        <fullName evidence="2">Uncharacterized protein</fullName>
    </submittedName>
</protein>
<organism evidence="2">
    <name type="scientific">Ixodes ricinus</name>
    <name type="common">Common tick</name>
    <name type="synonym">Acarus ricinus</name>
    <dbReference type="NCBI Taxonomy" id="34613"/>
    <lineage>
        <taxon>Eukaryota</taxon>
        <taxon>Metazoa</taxon>
        <taxon>Ecdysozoa</taxon>
        <taxon>Arthropoda</taxon>
        <taxon>Chelicerata</taxon>
        <taxon>Arachnida</taxon>
        <taxon>Acari</taxon>
        <taxon>Parasitiformes</taxon>
        <taxon>Ixodida</taxon>
        <taxon>Ixodoidea</taxon>
        <taxon>Ixodidae</taxon>
        <taxon>Ixodinae</taxon>
        <taxon>Ixodes</taxon>
    </lineage>
</organism>
<reference evidence="2" key="1">
    <citation type="submission" date="2019-12" db="EMBL/GenBank/DDBJ databases">
        <title>An insight into the sialome of adult female Ixodes ricinus ticks feeding for 6 days.</title>
        <authorList>
            <person name="Perner J."/>
            <person name="Ribeiro J.M.C."/>
        </authorList>
    </citation>
    <scope>NUCLEOTIDE SEQUENCE</scope>
    <source>
        <strain evidence="2">Semi-engorged</strain>
        <tissue evidence="2">Salivary glands</tissue>
    </source>
</reference>
<dbReference type="AlphaFoldDB" id="A0A6B0UJ25"/>
<evidence type="ECO:0000256" key="1">
    <source>
        <dbReference type="SAM" id="MobiDB-lite"/>
    </source>
</evidence>
<dbReference type="EMBL" id="GIFC01007597">
    <property type="protein sequence ID" value="MXU89680.1"/>
    <property type="molecule type" value="Transcribed_RNA"/>
</dbReference>
<accession>A0A6B0UJ25</accession>